<reference evidence="1 2" key="1">
    <citation type="submission" date="2017-09" db="EMBL/GenBank/DDBJ databases">
        <title>Large-scale bioinformatics analysis of Bacillus genomes uncovers conserved roles of natural products in bacterial physiology.</title>
        <authorList>
            <consortium name="Agbiome Team Llc"/>
            <person name="Bleich R.M."/>
            <person name="Grubbs K.J."/>
            <person name="Santa Maria K.C."/>
            <person name="Allen S.E."/>
            <person name="Farag S."/>
            <person name="Shank E.A."/>
            <person name="Bowers A."/>
        </authorList>
    </citation>
    <scope>NUCLEOTIDE SEQUENCE [LARGE SCALE GENOMIC DNA]</scope>
    <source>
        <strain evidence="1 2">AFS010695</strain>
    </source>
</reference>
<name>A0A2A8PTB1_BACCE</name>
<dbReference type="RefSeq" id="WP_098381007.1">
    <property type="nucleotide sequence ID" value="NZ_NTWE01000033.1"/>
</dbReference>
<protein>
    <submittedName>
        <fullName evidence="1">Uncharacterized protein</fullName>
    </submittedName>
</protein>
<evidence type="ECO:0000313" key="1">
    <source>
        <dbReference type="EMBL" id="PEV99794.1"/>
    </source>
</evidence>
<gene>
    <name evidence="1" type="ORF">CN425_18675</name>
</gene>
<organism evidence="1 2">
    <name type="scientific">Bacillus cereus</name>
    <dbReference type="NCBI Taxonomy" id="1396"/>
    <lineage>
        <taxon>Bacteria</taxon>
        <taxon>Bacillati</taxon>
        <taxon>Bacillota</taxon>
        <taxon>Bacilli</taxon>
        <taxon>Bacillales</taxon>
        <taxon>Bacillaceae</taxon>
        <taxon>Bacillus</taxon>
        <taxon>Bacillus cereus group</taxon>
    </lineage>
</organism>
<sequence length="94" mass="10963">MRHYFVVEAYYKQNGELHKSETYISVNVVSDETLENAMKQCKDTTREAYTRELANVDGELIGVTSREVSEIEYKRYALSEQAKRGRLQHMRGVN</sequence>
<dbReference type="AlphaFoldDB" id="A0A2A8PTB1"/>
<proteinExistence type="predicted"/>
<dbReference type="Proteomes" id="UP000220635">
    <property type="component" value="Unassembled WGS sequence"/>
</dbReference>
<comment type="caution">
    <text evidence="1">The sequence shown here is derived from an EMBL/GenBank/DDBJ whole genome shotgun (WGS) entry which is preliminary data.</text>
</comment>
<evidence type="ECO:0000313" key="2">
    <source>
        <dbReference type="Proteomes" id="UP000220635"/>
    </source>
</evidence>
<dbReference type="EMBL" id="NTWE01000033">
    <property type="protein sequence ID" value="PEV99794.1"/>
    <property type="molecule type" value="Genomic_DNA"/>
</dbReference>
<accession>A0A2A8PTB1</accession>